<evidence type="ECO:0000313" key="2">
    <source>
        <dbReference type="WBParaSite" id="nRc.2.0.1.t32719-RA"/>
    </source>
</evidence>
<accession>A0A915K212</accession>
<protein>
    <submittedName>
        <fullName evidence="2">Uncharacterized protein</fullName>
    </submittedName>
</protein>
<dbReference type="Proteomes" id="UP000887565">
    <property type="component" value="Unplaced"/>
</dbReference>
<evidence type="ECO:0000313" key="1">
    <source>
        <dbReference type="Proteomes" id="UP000887565"/>
    </source>
</evidence>
<proteinExistence type="predicted"/>
<sequence length="113" mass="12648">MLAHLSKNLRIIKKSSHSAVFYRKIQEGVLPCGSRKNTSLDLDFKSDFISATLSSKTALCKAYLADESTNPDIPDGLESTVKCGSNTKNKGLKIQKNWWWAYQHLGIEFEQVG</sequence>
<dbReference type="AlphaFoldDB" id="A0A915K212"/>
<reference evidence="2" key="1">
    <citation type="submission" date="2022-11" db="UniProtKB">
        <authorList>
            <consortium name="WormBaseParasite"/>
        </authorList>
    </citation>
    <scope>IDENTIFICATION</scope>
</reference>
<name>A0A915K212_ROMCU</name>
<keyword evidence="1" id="KW-1185">Reference proteome</keyword>
<organism evidence="1 2">
    <name type="scientific">Romanomermis culicivorax</name>
    <name type="common">Nematode worm</name>
    <dbReference type="NCBI Taxonomy" id="13658"/>
    <lineage>
        <taxon>Eukaryota</taxon>
        <taxon>Metazoa</taxon>
        <taxon>Ecdysozoa</taxon>
        <taxon>Nematoda</taxon>
        <taxon>Enoplea</taxon>
        <taxon>Dorylaimia</taxon>
        <taxon>Mermithida</taxon>
        <taxon>Mermithoidea</taxon>
        <taxon>Mermithidae</taxon>
        <taxon>Romanomermis</taxon>
    </lineage>
</organism>
<dbReference type="WBParaSite" id="nRc.2.0.1.t32719-RA">
    <property type="protein sequence ID" value="nRc.2.0.1.t32719-RA"/>
    <property type="gene ID" value="nRc.2.0.1.g32719"/>
</dbReference>